<dbReference type="Proteomes" id="UP000499080">
    <property type="component" value="Unassembled WGS sequence"/>
</dbReference>
<comment type="caution">
    <text evidence="1">The sequence shown here is derived from an EMBL/GenBank/DDBJ whole genome shotgun (WGS) entry which is preliminary data.</text>
</comment>
<gene>
    <name evidence="1" type="ORF">AVEN_91595_1</name>
</gene>
<keyword evidence="2" id="KW-1185">Reference proteome</keyword>
<feature type="non-terminal residue" evidence="1">
    <location>
        <position position="1"/>
    </location>
</feature>
<feature type="non-terminal residue" evidence="1">
    <location>
        <position position="53"/>
    </location>
</feature>
<dbReference type="AlphaFoldDB" id="A0A4Y2G0P3"/>
<name>A0A4Y2G0P3_ARAVE</name>
<reference evidence="1 2" key="1">
    <citation type="journal article" date="2019" name="Sci. Rep.">
        <title>Orb-weaving spider Araneus ventricosus genome elucidates the spidroin gene catalogue.</title>
        <authorList>
            <person name="Kono N."/>
            <person name="Nakamura H."/>
            <person name="Ohtoshi R."/>
            <person name="Moran D.A.P."/>
            <person name="Shinohara A."/>
            <person name="Yoshida Y."/>
            <person name="Fujiwara M."/>
            <person name="Mori M."/>
            <person name="Tomita M."/>
            <person name="Arakawa K."/>
        </authorList>
    </citation>
    <scope>NUCLEOTIDE SEQUENCE [LARGE SCALE GENOMIC DNA]</scope>
</reference>
<protein>
    <submittedName>
        <fullName evidence="1">Uncharacterized protein</fullName>
    </submittedName>
</protein>
<sequence length="53" mass="6164">LDDPEFDDEIWDGMFDDEIWDDEESDHESAEESEHEFAYFGGIQDSTTATDET</sequence>
<organism evidence="1 2">
    <name type="scientific">Araneus ventricosus</name>
    <name type="common">Orbweaver spider</name>
    <name type="synonym">Epeira ventricosa</name>
    <dbReference type="NCBI Taxonomy" id="182803"/>
    <lineage>
        <taxon>Eukaryota</taxon>
        <taxon>Metazoa</taxon>
        <taxon>Ecdysozoa</taxon>
        <taxon>Arthropoda</taxon>
        <taxon>Chelicerata</taxon>
        <taxon>Arachnida</taxon>
        <taxon>Araneae</taxon>
        <taxon>Araneomorphae</taxon>
        <taxon>Entelegynae</taxon>
        <taxon>Araneoidea</taxon>
        <taxon>Araneidae</taxon>
        <taxon>Araneus</taxon>
    </lineage>
</organism>
<accession>A0A4Y2G0P3</accession>
<evidence type="ECO:0000313" key="2">
    <source>
        <dbReference type="Proteomes" id="UP000499080"/>
    </source>
</evidence>
<evidence type="ECO:0000313" key="1">
    <source>
        <dbReference type="EMBL" id="GBM45474.1"/>
    </source>
</evidence>
<dbReference type="EMBL" id="BGPR01175539">
    <property type="protein sequence ID" value="GBM45474.1"/>
    <property type="molecule type" value="Genomic_DNA"/>
</dbReference>
<proteinExistence type="predicted"/>